<evidence type="ECO:0000313" key="1">
    <source>
        <dbReference type="EMBL" id="MFC5220028.1"/>
    </source>
</evidence>
<protein>
    <submittedName>
        <fullName evidence="1">Uncharacterized protein</fullName>
    </submittedName>
</protein>
<evidence type="ECO:0000313" key="2">
    <source>
        <dbReference type="Proteomes" id="UP001596263"/>
    </source>
</evidence>
<sequence length="106" mass="11517">MEATIQTAPAADPQWQEQLDRLRGIASYVPETQMWHARLGALDLAGVQLLQTLFDGARVHGTEVALTPVPVPAYWDAPAFTRGPDVTALLEMQANRGRSLGQLPLA</sequence>
<reference evidence="2" key="1">
    <citation type="journal article" date="2019" name="Int. J. Syst. Evol. Microbiol.">
        <title>The Global Catalogue of Microorganisms (GCM) 10K type strain sequencing project: providing services to taxonomists for standard genome sequencing and annotation.</title>
        <authorList>
            <consortium name="The Broad Institute Genomics Platform"/>
            <consortium name="The Broad Institute Genome Sequencing Center for Infectious Disease"/>
            <person name="Wu L."/>
            <person name="Ma J."/>
        </authorList>
    </citation>
    <scope>NUCLEOTIDE SEQUENCE [LARGE SCALE GENOMIC DNA]</scope>
    <source>
        <strain evidence="2">KCTC 42586</strain>
    </source>
</reference>
<accession>A0ABW0CY29</accession>
<gene>
    <name evidence="1" type="ORF">ACFPQ9_40085</name>
</gene>
<proteinExistence type="predicted"/>
<keyword evidence="2" id="KW-1185">Reference proteome</keyword>
<dbReference type="RefSeq" id="WP_380864473.1">
    <property type="nucleotide sequence ID" value="NZ_JBHSKM010000045.1"/>
</dbReference>
<dbReference type="EMBL" id="JBHSKM010000045">
    <property type="protein sequence ID" value="MFC5220028.1"/>
    <property type="molecule type" value="Genomic_DNA"/>
</dbReference>
<name>A0ABW0CY29_STRCD</name>
<comment type="caution">
    <text evidence="1">The sequence shown here is derived from an EMBL/GenBank/DDBJ whole genome shotgun (WGS) entry which is preliminary data.</text>
</comment>
<dbReference type="Proteomes" id="UP001596263">
    <property type="component" value="Unassembled WGS sequence"/>
</dbReference>
<organism evidence="1 2">
    <name type="scientific">Streptomyces coerulescens</name>
    <dbReference type="NCBI Taxonomy" id="29304"/>
    <lineage>
        <taxon>Bacteria</taxon>
        <taxon>Bacillati</taxon>
        <taxon>Actinomycetota</taxon>
        <taxon>Actinomycetes</taxon>
        <taxon>Kitasatosporales</taxon>
        <taxon>Streptomycetaceae</taxon>
        <taxon>Streptomyces</taxon>
    </lineage>
</organism>